<comment type="caution">
    <text evidence="2">The sequence shown here is derived from an EMBL/GenBank/DDBJ whole genome shotgun (WGS) entry which is preliminary data.</text>
</comment>
<evidence type="ECO:0000256" key="1">
    <source>
        <dbReference type="SAM" id="Phobius"/>
    </source>
</evidence>
<evidence type="ECO:0000313" key="2">
    <source>
        <dbReference type="EMBL" id="GIY51179.1"/>
    </source>
</evidence>
<evidence type="ECO:0000313" key="3">
    <source>
        <dbReference type="Proteomes" id="UP001054945"/>
    </source>
</evidence>
<protein>
    <submittedName>
        <fullName evidence="2">Uncharacterized protein</fullName>
    </submittedName>
</protein>
<keyword evidence="1" id="KW-0472">Membrane</keyword>
<feature type="transmembrane region" description="Helical" evidence="1">
    <location>
        <begin position="101"/>
        <end position="120"/>
    </location>
</feature>
<keyword evidence="1" id="KW-1133">Transmembrane helix</keyword>
<name>A0AAV4U086_CAEEX</name>
<accession>A0AAV4U086</accession>
<reference evidence="2 3" key="1">
    <citation type="submission" date="2021-06" db="EMBL/GenBank/DDBJ databases">
        <title>Caerostris extrusa draft genome.</title>
        <authorList>
            <person name="Kono N."/>
            <person name="Arakawa K."/>
        </authorList>
    </citation>
    <scope>NUCLEOTIDE SEQUENCE [LARGE SCALE GENOMIC DNA]</scope>
</reference>
<keyword evidence="1" id="KW-0812">Transmembrane</keyword>
<dbReference type="EMBL" id="BPLR01012078">
    <property type="protein sequence ID" value="GIY51179.1"/>
    <property type="molecule type" value="Genomic_DNA"/>
</dbReference>
<sequence length="186" mass="20634">MQTNPVRKLCCYEIALWLPDVVERSPGEMIHGGWLITKTNSRPRAALNAFSSDDEKSSVMGSAEAREKGSCLSGHVLGESVEFMVGERGGKAMQTNPVRKLCCYELALWLPVLVGTMPGQMIDSGWLISSELVIDILFCILEVIVGCWWIYGSSETNSRLRAALNAFSGDDRKELRYGLQRRFALA</sequence>
<feature type="transmembrane region" description="Helical" evidence="1">
    <location>
        <begin position="132"/>
        <end position="151"/>
    </location>
</feature>
<keyword evidence="3" id="KW-1185">Reference proteome</keyword>
<dbReference type="Proteomes" id="UP001054945">
    <property type="component" value="Unassembled WGS sequence"/>
</dbReference>
<organism evidence="2 3">
    <name type="scientific">Caerostris extrusa</name>
    <name type="common">Bark spider</name>
    <name type="synonym">Caerostris bankana</name>
    <dbReference type="NCBI Taxonomy" id="172846"/>
    <lineage>
        <taxon>Eukaryota</taxon>
        <taxon>Metazoa</taxon>
        <taxon>Ecdysozoa</taxon>
        <taxon>Arthropoda</taxon>
        <taxon>Chelicerata</taxon>
        <taxon>Arachnida</taxon>
        <taxon>Araneae</taxon>
        <taxon>Araneomorphae</taxon>
        <taxon>Entelegynae</taxon>
        <taxon>Araneoidea</taxon>
        <taxon>Araneidae</taxon>
        <taxon>Caerostris</taxon>
    </lineage>
</organism>
<gene>
    <name evidence="2" type="ORF">CEXT_310631</name>
</gene>
<dbReference type="AlphaFoldDB" id="A0AAV4U086"/>
<proteinExistence type="predicted"/>